<reference evidence="1" key="1">
    <citation type="journal article" date="2014" name="Int. J. Syst. Evol. Microbiol.">
        <title>Complete genome sequence of Corynebacterium casei LMG S-19264T (=DSM 44701T), isolated from a smear-ripened cheese.</title>
        <authorList>
            <consortium name="US DOE Joint Genome Institute (JGI-PGF)"/>
            <person name="Walter F."/>
            <person name="Albersmeier A."/>
            <person name="Kalinowski J."/>
            <person name="Ruckert C."/>
        </authorList>
    </citation>
    <scope>NUCLEOTIDE SEQUENCE</scope>
    <source>
        <strain evidence="1">CGMCC 1.15478</strain>
    </source>
</reference>
<dbReference type="EMBL" id="BMJH01000001">
    <property type="protein sequence ID" value="GGC53006.1"/>
    <property type="molecule type" value="Genomic_DNA"/>
</dbReference>
<evidence type="ECO:0000313" key="1">
    <source>
        <dbReference type="EMBL" id="GGC53006.1"/>
    </source>
</evidence>
<sequence length="147" mass="16372">MNATLAEDDGTVAVGRGEAEVMHHHHDGAPRIGPSSRDPHHVLLVTKVQRGSWFIKQQDACVLRECHAGALSARRRCERSVSEPLDIAQFHRLGNRDGVIDFVRGAQPRRASHLNDFAGCERKPDGVLLGEHCPQLCGPFRRNLMER</sequence>
<reference evidence="1" key="2">
    <citation type="submission" date="2020-09" db="EMBL/GenBank/DDBJ databases">
        <authorList>
            <person name="Sun Q."/>
            <person name="Zhou Y."/>
        </authorList>
    </citation>
    <scope>NUCLEOTIDE SEQUENCE</scope>
    <source>
        <strain evidence="1">CGMCC 1.15478</strain>
    </source>
</reference>
<proteinExistence type="predicted"/>
<accession>A0A916TZG7</accession>
<dbReference type="Proteomes" id="UP000641514">
    <property type="component" value="Unassembled WGS sequence"/>
</dbReference>
<name>A0A916TZG7_9ACTN</name>
<organism evidence="1 2">
    <name type="scientific">Hoyosella rhizosphaerae</name>
    <dbReference type="NCBI Taxonomy" id="1755582"/>
    <lineage>
        <taxon>Bacteria</taxon>
        <taxon>Bacillati</taxon>
        <taxon>Actinomycetota</taxon>
        <taxon>Actinomycetes</taxon>
        <taxon>Mycobacteriales</taxon>
        <taxon>Hoyosellaceae</taxon>
        <taxon>Hoyosella</taxon>
    </lineage>
</organism>
<dbReference type="AlphaFoldDB" id="A0A916TZG7"/>
<keyword evidence="2" id="KW-1185">Reference proteome</keyword>
<evidence type="ECO:0000313" key="2">
    <source>
        <dbReference type="Proteomes" id="UP000641514"/>
    </source>
</evidence>
<comment type="caution">
    <text evidence="1">The sequence shown here is derived from an EMBL/GenBank/DDBJ whole genome shotgun (WGS) entry which is preliminary data.</text>
</comment>
<gene>
    <name evidence="1" type="ORF">GCM10011410_01660</name>
</gene>
<protein>
    <submittedName>
        <fullName evidence="1">Uncharacterized protein</fullName>
    </submittedName>
</protein>